<keyword evidence="7" id="KW-1185">Reference proteome</keyword>
<sequence length="407" mass="43093">MSPHATRPDHESDTSYDVIVVGGGAAGIGAAIGAKQAAPHARVLIIESEGCLGGAATHRGVTSYCGLYGVEHKPRRAFGAIWSEIHSKLNVDPEGLKRVLDDVMAAYGIETVLHCTVVGGERSDSNLSSINIQERKGRRKIFGKAFIDCSGDGDLAAHAGASTRYGNHGHINMGSLATRFGGLTQANPSSSLWRDAIIAAKEQNPALKKIVPRNVGVLIKLPGSGNICTYMASARYDARDSLPGHENMYLVSTGPNFGARESRHVNSRYRLTRADIVKGNYFDDTVAVGACTKEDWPILSTTPPEGTFEIPLRCLHSINTPNLFCAGRCVDGDQAAYSAVCVMGTALATGQAAGIAAALRVATGADPDPGEVRRVLLENGALLDRHNLARAGVLEDDKGMNLSHDEV</sequence>
<evidence type="ECO:0000256" key="4">
    <source>
        <dbReference type="ARBA" id="ARBA00023004"/>
    </source>
</evidence>
<evidence type="ECO:0000256" key="3">
    <source>
        <dbReference type="ARBA" id="ARBA00023002"/>
    </source>
</evidence>
<keyword evidence="3" id="KW-0560">Oxidoreductase</keyword>
<dbReference type="GO" id="GO:0046872">
    <property type="term" value="F:metal ion binding"/>
    <property type="evidence" value="ECO:0007669"/>
    <property type="project" value="UniProtKB-KW"/>
</dbReference>
<proteinExistence type="predicted"/>
<dbReference type="Gene3D" id="3.50.50.60">
    <property type="entry name" value="FAD/NAD(P)-binding domain"/>
    <property type="match status" value="1"/>
</dbReference>
<evidence type="ECO:0000313" key="7">
    <source>
        <dbReference type="Proteomes" id="UP001172681"/>
    </source>
</evidence>
<gene>
    <name evidence="6" type="ORF">H2204_012956</name>
</gene>
<dbReference type="InterPro" id="IPR036188">
    <property type="entry name" value="FAD/NAD-bd_sf"/>
</dbReference>
<dbReference type="PANTHER" id="PTHR43498">
    <property type="entry name" value="FERREDOXIN:COB-COM HETERODISULFIDE REDUCTASE SUBUNIT A"/>
    <property type="match status" value="1"/>
</dbReference>
<dbReference type="EMBL" id="JAPDRN010000139">
    <property type="protein sequence ID" value="KAJ9618603.1"/>
    <property type="molecule type" value="Genomic_DNA"/>
</dbReference>
<name>A0AA39CSG4_9EURO</name>
<reference evidence="6" key="1">
    <citation type="submission" date="2022-10" db="EMBL/GenBank/DDBJ databases">
        <title>Culturing micro-colonial fungi from biological soil crusts in the Mojave desert and describing Neophaeococcomyces mojavensis, and introducing the new genera and species Taxawa tesnikishii.</title>
        <authorList>
            <person name="Kurbessoian T."/>
            <person name="Stajich J.E."/>
        </authorList>
    </citation>
    <scope>NUCLEOTIDE SEQUENCE</scope>
    <source>
        <strain evidence="6">TK_35</strain>
    </source>
</reference>
<keyword evidence="4" id="KW-0408">Iron</keyword>
<dbReference type="GO" id="GO:0051539">
    <property type="term" value="F:4 iron, 4 sulfur cluster binding"/>
    <property type="evidence" value="ECO:0007669"/>
    <property type="project" value="UniProtKB-KW"/>
</dbReference>
<dbReference type="AlphaFoldDB" id="A0AA39CSG4"/>
<dbReference type="SUPFAM" id="SSF51905">
    <property type="entry name" value="FAD/NAD(P)-binding domain"/>
    <property type="match status" value="1"/>
</dbReference>
<dbReference type="InterPro" id="IPR039650">
    <property type="entry name" value="HdrA-like"/>
</dbReference>
<organism evidence="6 7">
    <name type="scientific">Knufia peltigerae</name>
    <dbReference type="NCBI Taxonomy" id="1002370"/>
    <lineage>
        <taxon>Eukaryota</taxon>
        <taxon>Fungi</taxon>
        <taxon>Dikarya</taxon>
        <taxon>Ascomycota</taxon>
        <taxon>Pezizomycotina</taxon>
        <taxon>Eurotiomycetes</taxon>
        <taxon>Chaetothyriomycetidae</taxon>
        <taxon>Chaetothyriales</taxon>
        <taxon>Trichomeriaceae</taxon>
        <taxon>Knufia</taxon>
    </lineage>
</organism>
<keyword evidence="1" id="KW-0004">4Fe-4S</keyword>
<evidence type="ECO:0000256" key="1">
    <source>
        <dbReference type="ARBA" id="ARBA00022485"/>
    </source>
</evidence>
<dbReference type="GO" id="GO:0016491">
    <property type="term" value="F:oxidoreductase activity"/>
    <property type="evidence" value="ECO:0007669"/>
    <property type="project" value="UniProtKB-KW"/>
</dbReference>
<evidence type="ECO:0000256" key="5">
    <source>
        <dbReference type="ARBA" id="ARBA00023014"/>
    </source>
</evidence>
<keyword evidence="5" id="KW-0411">Iron-sulfur</keyword>
<accession>A0AA39CSG4</accession>
<protein>
    <recommendedName>
        <fullName evidence="8">FAD dependent oxidoreductase</fullName>
    </recommendedName>
</protein>
<dbReference type="Pfam" id="PF12831">
    <property type="entry name" value="FAD_oxidored"/>
    <property type="match status" value="2"/>
</dbReference>
<comment type="caution">
    <text evidence="6">The sequence shown here is derived from an EMBL/GenBank/DDBJ whole genome shotgun (WGS) entry which is preliminary data.</text>
</comment>
<keyword evidence="2" id="KW-0479">Metal-binding</keyword>
<dbReference type="Proteomes" id="UP001172681">
    <property type="component" value="Unassembled WGS sequence"/>
</dbReference>
<dbReference type="PANTHER" id="PTHR43498:SF1">
    <property type="entry name" value="COB--COM HETERODISULFIDE REDUCTASE IRON-SULFUR SUBUNIT A"/>
    <property type="match status" value="1"/>
</dbReference>
<evidence type="ECO:0000256" key="2">
    <source>
        <dbReference type="ARBA" id="ARBA00022723"/>
    </source>
</evidence>
<evidence type="ECO:0000313" key="6">
    <source>
        <dbReference type="EMBL" id="KAJ9618603.1"/>
    </source>
</evidence>
<evidence type="ECO:0008006" key="8">
    <source>
        <dbReference type="Google" id="ProtNLM"/>
    </source>
</evidence>